<comment type="subcellular location">
    <subcellularLocation>
        <location evidence="1">Nucleus</location>
    </subcellularLocation>
</comment>
<dbReference type="PANTHER" id="PTHR31945">
    <property type="entry name" value="TRANSCRIPTION FACTOR SCREAM2-RELATED"/>
    <property type="match status" value="1"/>
</dbReference>
<feature type="compositionally biased region" description="Basic and acidic residues" evidence="3">
    <location>
        <begin position="120"/>
        <end position="134"/>
    </location>
</feature>
<organism evidence="4 5">
    <name type="scientific">Solanum commersonii</name>
    <name type="common">Commerson's wild potato</name>
    <name type="synonym">Commerson's nightshade</name>
    <dbReference type="NCBI Taxonomy" id="4109"/>
    <lineage>
        <taxon>Eukaryota</taxon>
        <taxon>Viridiplantae</taxon>
        <taxon>Streptophyta</taxon>
        <taxon>Embryophyta</taxon>
        <taxon>Tracheophyta</taxon>
        <taxon>Spermatophyta</taxon>
        <taxon>Magnoliopsida</taxon>
        <taxon>eudicotyledons</taxon>
        <taxon>Gunneridae</taxon>
        <taxon>Pentapetalae</taxon>
        <taxon>asterids</taxon>
        <taxon>lamiids</taxon>
        <taxon>Solanales</taxon>
        <taxon>Solanaceae</taxon>
        <taxon>Solanoideae</taxon>
        <taxon>Solaneae</taxon>
        <taxon>Solanum</taxon>
    </lineage>
</organism>
<evidence type="ECO:0000256" key="2">
    <source>
        <dbReference type="ARBA" id="ARBA00023242"/>
    </source>
</evidence>
<keyword evidence="2" id="KW-0539">Nucleus</keyword>
<evidence type="ECO:0000256" key="3">
    <source>
        <dbReference type="SAM" id="MobiDB-lite"/>
    </source>
</evidence>
<protein>
    <recommendedName>
        <fullName evidence="6">Gag-pol polyprotein</fullName>
    </recommendedName>
</protein>
<reference evidence="4 5" key="1">
    <citation type="submission" date="2020-09" db="EMBL/GenBank/DDBJ databases">
        <title>De no assembly of potato wild relative species, Solanum commersonii.</title>
        <authorList>
            <person name="Cho K."/>
        </authorList>
    </citation>
    <scope>NUCLEOTIDE SEQUENCE [LARGE SCALE GENOMIC DNA]</scope>
    <source>
        <strain evidence="4">LZ3.2</strain>
        <tissue evidence="4">Leaf</tissue>
    </source>
</reference>
<feature type="compositionally biased region" description="Polar residues" evidence="3">
    <location>
        <begin position="106"/>
        <end position="117"/>
    </location>
</feature>
<dbReference type="GO" id="GO:0043565">
    <property type="term" value="F:sequence-specific DNA binding"/>
    <property type="evidence" value="ECO:0007669"/>
    <property type="project" value="TreeGrafter"/>
</dbReference>
<dbReference type="Proteomes" id="UP000824120">
    <property type="component" value="Chromosome 10"/>
</dbReference>
<dbReference type="GO" id="GO:0005634">
    <property type="term" value="C:nucleus"/>
    <property type="evidence" value="ECO:0007669"/>
    <property type="project" value="UniProtKB-SubCell"/>
</dbReference>
<sequence length="349" mass="39762">MGFRFRMGENKVLKSAEIPRKPRQELNAQAIAEARAAIAQAEPIIAEIERVVTMAEEALRSLSLSFFLRCRSAIRFLAGTPPTVMDAFELFSPISNKMDDGIKIGENSSNATSTVSGAEQKGEKKGLPAKNLMDERRRRKKLNVRLYMLRFVVPKITKNMPPRRNLVRRNFCENVEPKVPEVSVSPFVKQAQAMIAIEIRKVVDPMNPRMGTVSTRVWNFTRMNPLEFHGSKVEEDPQELIYEVYKIVGIIGLTSVEKAELATYKLKEAIWFNQWKEEKELDGGPIDWEKFKAKVLEFIILHQGSMSAKKYALKFIQLSKYAPTTMVANSRARMSKFVLVLSTCWSKNV</sequence>
<gene>
    <name evidence="4" type="ORF">H5410_050471</name>
</gene>
<evidence type="ECO:0000313" key="5">
    <source>
        <dbReference type="Proteomes" id="UP000824120"/>
    </source>
</evidence>
<comment type="caution">
    <text evidence="4">The sequence shown here is derived from an EMBL/GenBank/DDBJ whole genome shotgun (WGS) entry which is preliminary data.</text>
</comment>
<dbReference type="GO" id="GO:0003700">
    <property type="term" value="F:DNA-binding transcription factor activity"/>
    <property type="evidence" value="ECO:0007669"/>
    <property type="project" value="TreeGrafter"/>
</dbReference>
<dbReference type="InterPro" id="IPR051358">
    <property type="entry name" value="TF_AMS/ICE1/BHLH6-like"/>
</dbReference>
<evidence type="ECO:0008006" key="6">
    <source>
        <dbReference type="Google" id="ProtNLM"/>
    </source>
</evidence>
<dbReference type="AlphaFoldDB" id="A0A9J5WXP3"/>
<feature type="region of interest" description="Disordered" evidence="3">
    <location>
        <begin position="102"/>
        <end position="134"/>
    </location>
</feature>
<name>A0A9J5WXP3_SOLCO</name>
<evidence type="ECO:0000256" key="1">
    <source>
        <dbReference type="ARBA" id="ARBA00004123"/>
    </source>
</evidence>
<dbReference type="PANTHER" id="PTHR31945:SF129">
    <property type="entry name" value="TRANSCRIPTION FACTOR SCREAM2"/>
    <property type="match status" value="1"/>
</dbReference>
<dbReference type="OrthoDB" id="1300414at2759"/>
<proteinExistence type="predicted"/>
<dbReference type="EMBL" id="JACXVP010000010">
    <property type="protein sequence ID" value="KAG5579844.1"/>
    <property type="molecule type" value="Genomic_DNA"/>
</dbReference>
<evidence type="ECO:0000313" key="4">
    <source>
        <dbReference type="EMBL" id="KAG5579844.1"/>
    </source>
</evidence>
<keyword evidence="5" id="KW-1185">Reference proteome</keyword>
<accession>A0A9J5WXP3</accession>